<dbReference type="Gene3D" id="1.10.10.1770">
    <property type="entry name" value="Gun4-like"/>
    <property type="match status" value="1"/>
</dbReference>
<comment type="caution">
    <text evidence="2">The sequence shown here is derived from an EMBL/GenBank/DDBJ whole genome shotgun (WGS) entry which is preliminary data.</text>
</comment>
<evidence type="ECO:0000313" key="3">
    <source>
        <dbReference type="Proteomes" id="UP001232992"/>
    </source>
</evidence>
<sequence length="431" mass="49113">MNDRKQQKQTDKISASLGTRAIDELLALKQEIVEKIDNVIALIEQNLDRRLEDAILFLAASSNDETAEDGMGFHKNDARFGHYLAQWLQSGEKLTLKQAEAALQMMQKYSQTQLEPNGHSLPTAWEEISERYCDRIIDEELPGLSVVLKTGDRIVLRTGEYCDTYIAAYYPDETVREDLGEYVEDIWDYGREPHSFNILLDATPRLMDAVTGYIEDDRRCYIDPDIEAAYYLWEQERQRIVSQRETILPLYAVPPDALQLDAVPLESEKGIDYQGLQGLLQQQEWYGADRATDQLIMAMCKTDEGWNSDIIKQIPCADLRTLDRLWVAASGGKFGFSVQKKIWLELGLTNLDVEDVDLDKFGDAVGWGLRGKPIYYRKSSFDLSAAPNGYFPRWGLSSVDANYSVYFDWDFGREIAATAFNKIVASKTDVK</sequence>
<evidence type="ECO:0000313" key="2">
    <source>
        <dbReference type="EMBL" id="MDJ1184044.1"/>
    </source>
</evidence>
<gene>
    <name evidence="2" type="ORF">PMH09_12690</name>
</gene>
<name>A0ABT7BXX0_9CYAN</name>
<dbReference type="RefSeq" id="WP_283758697.1">
    <property type="nucleotide sequence ID" value="NZ_JAQOSQ010000012.1"/>
</dbReference>
<dbReference type="PANTHER" id="PTHR34800:SF1">
    <property type="entry name" value="TETRAPYRROLE-BINDING PROTEIN, CHLOROPLASTIC"/>
    <property type="match status" value="1"/>
</dbReference>
<protein>
    <submittedName>
        <fullName evidence="2">GUN4 domain-containing protein</fullName>
    </submittedName>
</protein>
<dbReference type="SUPFAM" id="SSF140869">
    <property type="entry name" value="GUN4-like"/>
    <property type="match status" value="1"/>
</dbReference>
<accession>A0ABT7BXX0</accession>
<dbReference type="Proteomes" id="UP001232992">
    <property type="component" value="Unassembled WGS sequence"/>
</dbReference>
<dbReference type="Pfam" id="PF05419">
    <property type="entry name" value="GUN4"/>
    <property type="match status" value="1"/>
</dbReference>
<dbReference type="InterPro" id="IPR008629">
    <property type="entry name" value="GUN4-like"/>
</dbReference>
<keyword evidence="3" id="KW-1185">Reference proteome</keyword>
<dbReference type="PANTHER" id="PTHR34800">
    <property type="entry name" value="TETRAPYRROLE-BINDING PROTEIN, CHLOROPLASTIC"/>
    <property type="match status" value="1"/>
</dbReference>
<evidence type="ECO:0000259" key="1">
    <source>
        <dbReference type="Pfam" id="PF05419"/>
    </source>
</evidence>
<proteinExistence type="predicted"/>
<dbReference type="CDD" id="cd16383">
    <property type="entry name" value="GUN4"/>
    <property type="match status" value="1"/>
</dbReference>
<reference evidence="2 3" key="1">
    <citation type="submission" date="2023-01" db="EMBL/GenBank/DDBJ databases">
        <title>Novel diversity within Roseofilum (Cyanobacteria; Desertifilaceae) from marine benthic mats with descriptions of four novel species.</title>
        <authorList>
            <person name="Wang Y."/>
            <person name="Berthold D.E."/>
            <person name="Hu J."/>
            <person name="Lefler F.W."/>
            <person name="Laughinghouse H.D. IV."/>
        </authorList>
    </citation>
    <scope>NUCLEOTIDE SEQUENCE [LARGE SCALE GENOMIC DNA]</scope>
    <source>
        <strain evidence="2 3">BLCC-M143</strain>
    </source>
</reference>
<dbReference type="EMBL" id="JAQOSQ010000012">
    <property type="protein sequence ID" value="MDJ1184044.1"/>
    <property type="molecule type" value="Genomic_DNA"/>
</dbReference>
<dbReference type="InterPro" id="IPR037215">
    <property type="entry name" value="GUN4-like_sf"/>
</dbReference>
<organism evidence="2 3">
    <name type="scientific">Roseofilum casamattae BLCC-M143</name>
    <dbReference type="NCBI Taxonomy" id="3022442"/>
    <lineage>
        <taxon>Bacteria</taxon>
        <taxon>Bacillati</taxon>
        <taxon>Cyanobacteriota</taxon>
        <taxon>Cyanophyceae</taxon>
        <taxon>Desertifilales</taxon>
        <taxon>Desertifilaceae</taxon>
        <taxon>Roseofilum</taxon>
        <taxon>Roseofilum casamattae</taxon>
    </lineage>
</organism>
<dbReference type="Gene3D" id="1.25.40.620">
    <property type="match status" value="1"/>
</dbReference>
<feature type="domain" description="GUN4-like" evidence="1">
    <location>
        <begin position="267"/>
        <end position="395"/>
    </location>
</feature>